<dbReference type="RefSeq" id="WP_148298418.1">
    <property type="nucleotide sequence ID" value="NZ_JACIER010000002.1"/>
</dbReference>
<keyword evidence="3" id="KW-1185">Reference proteome</keyword>
<evidence type="ECO:0008006" key="4">
    <source>
        <dbReference type="Google" id="ProtNLM"/>
    </source>
</evidence>
<name>A0A840CW23_9BACE</name>
<gene>
    <name evidence="2" type="ORF">GGR06_000544</name>
</gene>
<keyword evidence="1" id="KW-1133">Transmembrane helix</keyword>
<evidence type="ECO:0000313" key="2">
    <source>
        <dbReference type="EMBL" id="MBB4042779.1"/>
    </source>
</evidence>
<organism evidence="2 3">
    <name type="scientific">Bacteroides reticulotermitis</name>
    <dbReference type="NCBI Taxonomy" id="1133319"/>
    <lineage>
        <taxon>Bacteria</taxon>
        <taxon>Pseudomonadati</taxon>
        <taxon>Bacteroidota</taxon>
        <taxon>Bacteroidia</taxon>
        <taxon>Bacteroidales</taxon>
        <taxon>Bacteroidaceae</taxon>
        <taxon>Bacteroides</taxon>
    </lineage>
</organism>
<accession>A0A840CW23</accession>
<keyword evidence="1" id="KW-0472">Membrane</keyword>
<sequence length="256" mass="29071">MNIKTIELVLLWLMPGIIFLAIASLVAYQIGTDFNNHWIVESVAFFVVFVLLQTLYGLLQAILLEIFFSKANHLSIPVDNITSNVTLPTNSTVSTCLDKSTLIQNEKRKKAELDKQRRTQILVEYANVVLSYHMNKNHLETILKNVELFTTSPEVDFTSAETDGSLGTADLRHFAWNIGKRLGYDRMTQAKFIKQCFPKEFMNCELPTIIRNLSDEVTSIIKIDKPDKGSYDFHWKAIGLVNPLDITSKNLSKEAV</sequence>
<comment type="caution">
    <text evidence="2">The sequence shown here is derived from an EMBL/GenBank/DDBJ whole genome shotgun (WGS) entry which is preliminary data.</text>
</comment>
<proteinExistence type="predicted"/>
<evidence type="ECO:0000313" key="3">
    <source>
        <dbReference type="Proteomes" id="UP000560658"/>
    </source>
</evidence>
<dbReference type="AlphaFoldDB" id="A0A840CW23"/>
<dbReference type="Proteomes" id="UP000560658">
    <property type="component" value="Unassembled WGS sequence"/>
</dbReference>
<dbReference type="EMBL" id="JACIER010000002">
    <property type="protein sequence ID" value="MBB4042779.1"/>
    <property type="molecule type" value="Genomic_DNA"/>
</dbReference>
<feature type="transmembrane region" description="Helical" evidence="1">
    <location>
        <begin position="43"/>
        <end position="68"/>
    </location>
</feature>
<protein>
    <recommendedName>
        <fullName evidence="4">Mobilization protein</fullName>
    </recommendedName>
</protein>
<keyword evidence="1" id="KW-0812">Transmembrane</keyword>
<feature type="transmembrane region" description="Helical" evidence="1">
    <location>
        <begin position="9"/>
        <end position="31"/>
    </location>
</feature>
<reference evidence="2" key="1">
    <citation type="submission" date="2020-08" db="EMBL/GenBank/DDBJ databases">
        <title>Genomic Encyclopedia of Type Strains, Phase IV (KMG-IV): sequencing the most valuable type-strain genomes for metagenomic binning, comparative biology and taxonomic classification.</title>
        <authorList>
            <person name="Goeker M."/>
        </authorList>
    </citation>
    <scope>NUCLEOTIDE SEQUENCE [LARGE SCALE GENOMIC DNA]</scope>
    <source>
        <strain evidence="2">DSM 105720</strain>
    </source>
</reference>
<evidence type="ECO:0000256" key="1">
    <source>
        <dbReference type="SAM" id="Phobius"/>
    </source>
</evidence>